<gene>
    <name evidence="2" type="ORF">G5C65_29200</name>
</gene>
<sequence>MTAGGCGGSDDGDGSGKAAASSSAQPSDSGRPSDSGELSESPADRSTPPRSPAESSAESPVSAADGRDVGACADGDCEIAVPRPVTFRFKGPSGPAKLSVTEVGPNEVEYEVTSDGGRAKGGAGGPGRGCITVLRSGGTSNSCGRVATTRPSPQPDAAVIQVATGKDGTALLHIVSS</sequence>
<evidence type="ECO:0000313" key="3">
    <source>
        <dbReference type="Proteomes" id="UP000477722"/>
    </source>
</evidence>
<feature type="region of interest" description="Disordered" evidence="1">
    <location>
        <begin position="1"/>
        <end position="74"/>
    </location>
</feature>
<dbReference type="Proteomes" id="UP000477722">
    <property type="component" value="Unassembled WGS sequence"/>
</dbReference>
<name>A0A6G4X680_9ACTN</name>
<feature type="compositionally biased region" description="Low complexity" evidence="1">
    <location>
        <begin position="45"/>
        <end position="64"/>
    </location>
</feature>
<protein>
    <submittedName>
        <fullName evidence="2">Uncharacterized protein</fullName>
    </submittedName>
</protein>
<evidence type="ECO:0000313" key="2">
    <source>
        <dbReference type="EMBL" id="NGO72357.1"/>
    </source>
</evidence>
<feature type="compositionally biased region" description="Low complexity" evidence="1">
    <location>
        <begin position="16"/>
        <end position="30"/>
    </location>
</feature>
<dbReference type="AlphaFoldDB" id="A0A6G4X680"/>
<organism evidence="2 3">
    <name type="scientific">Streptomyces boncukensis</name>
    <dbReference type="NCBI Taxonomy" id="2711219"/>
    <lineage>
        <taxon>Bacteria</taxon>
        <taxon>Bacillati</taxon>
        <taxon>Actinomycetota</taxon>
        <taxon>Actinomycetes</taxon>
        <taxon>Kitasatosporales</taxon>
        <taxon>Streptomycetaceae</taxon>
        <taxon>Streptomyces</taxon>
    </lineage>
</organism>
<proteinExistence type="predicted"/>
<accession>A0A6G4X680</accession>
<keyword evidence="3" id="KW-1185">Reference proteome</keyword>
<dbReference type="EMBL" id="JAAKZZ010000445">
    <property type="protein sequence ID" value="NGO72357.1"/>
    <property type="molecule type" value="Genomic_DNA"/>
</dbReference>
<evidence type="ECO:0000256" key="1">
    <source>
        <dbReference type="SAM" id="MobiDB-lite"/>
    </source>
</evidence>
<reference evidence="2 3" key="1">
    <citation type="submission" date="2020-02" db="EMBL/GenBank/DDBJ databases">
        <title>Whole-genome analyses of novel actinobacteria.</title>
        <authorList>
            <person name="Sahin N."/>
            <person name="Tatar D."/>
        </authorList>
    </citation>
    <scope>NUCLEOTIDE SEQUENCE [LARGE SCALE GENOMIC DNA]</scope>
    <source>
        <strain evidence="2 3">SB3404</strain>
    </source>
</reference>
<comment type="caution">
    <text evidence="2">The sequence shown here is derived from an EMBL/GenBank/DDBJ whole genome shotgun (WGS) entry which is preliminary data.</text>
</comment>